<dbReference type="RefSeq" id="WP_060310488.1">
    <property type="nucleotide sequence ID" value="NZ_JBIMPM010000042.1"/>
</dbReference>
<sequence length="93" mass="9869">MTRKMLALKGNRTTTGGYVLDGSDSDLDDGVPYAYHMARASCGNCGQRGSVLGTAHTWGIGNTHGVLDGDIVLCACPRGTNRVIARSTLYYSE</sequence>
<protein>
    <submittedName>
        <fullName evidence="1">PAAR domain-containing protein</fullName>
    </submittedName>
</protein>
<evidence type="ECO:0000313" key="2">
    <source>
        <dbReference type="Proteomes" id="UP001609186"/>
    </source>
</evidence>
<keyword evidence="2" id="KW-1185">Reference proteome</keyword>
<dbReference type="Proteomes" id="UP001609186">
    <property type="component" value="Unassembled WGS sequence"/>
</dbReference>
<comment type="caution">
    <text evidence="1">The sequence shown here is derived from an EMBL/GenBank/DDBJ whole genome shotgun (WGS) entry which is preliminary data.</text>
</comment>
<gene>
    <name evidence="1" type="ORF">ACGTRS_26870</name>
</gene>
<evidence type="ECO:0000313" key="1">
    <source>
        <dbReference type="EMBL" id="MFH5254861.1"/>
    </source>
</evidence>
<name>A0ABW7LCW5_9BURK</name>
<organism evidence="1 2">
    <name type="scientific">Burkholderia semiarida</name>
    <dbReference type="NCBI Taxonomy" id="2843303"/>
    <lineage>
        <taxon>Bacteria</taxon>
        <taxon>Pseudomonadati</taxon>
        <taxon>Pseudomonadota</taxon>
        <taxon>Betaproteobacteria</taxon>
        <taxon>Burkholderiales</taxon>
        <taxon>Burkholderiaceae</taxon>
        <taxon>Burkholderia</taxon>
        <taxon>Burkholderia cepacia complex</taxon>
    </lineage>
</organism>
<dbReference type="EMBL" id="JBIMPM010000042">
    <property type="protein sequence ID" value="MFH5254861.1"/>
    <property type="molecule type" value="Genomic_DNA"/>
</dbReference>
<accession>A0ABW7LCW5</accession>
<proteinExistence type="predicted"/>
<reference evidence="1 2" key="1">
    <citation type="submission" date="2024-10" db="EMBL/GenBank/DDBJ databases">
        <title>Burkholderia semiarida in Mexico.</title>
        <authorList>
            <person name="Estrada P."/>
        </authorList>
    </citation>
    <scope>NUCLEOTIDE SEQUENCE [LARGE SCALE GENOMIC DNA]</scope>
    <source>
        <strain evidence="1 2">CLM7-1</strain>
    </source>
</reference>